<dbReference type="InterPro" id="IPR026480">
    <property type="entry name" value="RMT2_dom"/>
</dbReference>
<dbReference type="AlphaFoldDB" id="A0A0G4J462"/>
<dbReference type="OMA" id="YWVVDNY"/>
<keyword evidence="7" id="KW-0496">Mitochondrion</keyword>
<geneLocation type="mitochondrion" evidence="7"/>
<dbReference type="Proteomes" id="UP000039324">
    <property type="component" value="Unassembled WGS sequence"/>
</dbReference>
<dbReference type="Gene3D" id="1.25.40.20">
    <property type="entry name" value="Ankyrin repeat-containing domain"/>
    <property type="match status" value="1"/>
</dbReference>
<dbReference type="SUPFAM" id="SSF48403">
    <property type="entry name" value="Ankyrin repeat"/>
    <property type="match status" value="1"/>
</dbReference>
<accession>A0A0G4J462</accession>
<keyword evidence="8" id="KW-1185">Reference proteome</keyword>
<evidence type="ECO:0000313" key="6">
    <source>
        <dbReference type="EMBL" id="CEP02428.1"/>
    </source>
</evidence>
<feature type="repeat" description="ANK" evidence="4">
    <location>
        <begin position="62"/>
        <end position="94"/>
    </location>
</feature>
<dbReference type="SUPFAM" id="SSF53335">
    <property type="entry name" value="S-adenosyl-L-methionine-dependent methyltransferases"/>
    <property type="match status" value="1"/>
</dbReference>
<proteinExistence type="predicted"/>
<dbReference type="PROSITE" id="PS50088">
    <property type="entry name" value="ANK_REPEAT"/>
    <property type="match status" value="1"/>
</dbReference>
<dbReference type="InterPro" id="IPR051038">
    <property type="entry name" value="RMT2/GAMT_Mtase"/>
</dbReference>
<dbReference type="GO" id="GO:0005634">
    <property type="term" value="C:nucleus"/>
    <property type="evidence" value="ECO:0007669"/>
    <property type="project" value="TreeGrafter"/>
</dbReference>
<name>A0A0G4J462_PLABS</name>
<evidence type="ECO:0000256" key="1">
    <source>
        <dbReference type="ARBA" id="ARBA00022603"/>
    </source>
</evidence>
<dbReference type="Gene3D" id="3.40.50.150">
    <property type="entry name" value="Vaccinia Virus protein VP39"/>
    <property type="match status" value="1"/>
</dbReference>
<keyword evidence="1" id="KW-0489">Methyltransferase</keyword>
<protein>
    <recommendedName>
        <fullName evidence="5">RMT2 domain-containing protein</fullName>
    </recommendedName>
</protein>
<gene>
    <name evidence="6" type="ORF">PBRA_009012</name>
    <name evidence="7" type="ORF">PLBR_LOCUS7128</name>
</gene>
<dbReference type="Proteomes" id="UP000290189">
    <property type="component" value="Unassembled WGS sequence"/>
</dbReference>
<dbReference type="EMBL" id="CDSF01000127">
    <property type="protein sequence ID" value="CEP02428.1"/>
    <property type="molecule type" value="Genomic_DNA"/>
</dbReference>
<sequence length="355" mass="39276">MSSDSSSYEQQPPFIGLASCNLADSPHHRLLVASHDGDLATVRQLLDDTLTAPVDLAAHDQHGRTALALAAWQGHLEIVRLLLDRGAAWHSQDNDGVTCGEYAILSGHREIYDEVLNAGVRSELVLRALRAGDDPEPSAEYLRGHTRYTPDAVVDDISNGVMMAWETPLMQAHAAAMQCTGKDVLNVGFGMGIIDEAIQQLRPATHTIVEAHPDVYARMISQGWAQRPGVRIVFGKWQDALPQLGTYDAIMFDTFAESDYDLGAFHEQLLDLLRPDGVYTFFNGLAATNAFFHDVCREVTRLSLADLGLSVTYRPMAVNAACPSWSQVKDRYWTLDTYHLPICRFETVAMDESDF</sequence>
<keyword evidence="3" id="KW-0949">S-adenosyl-L-methionine</keyword>
<dbReference type="EMBL" id="OVEO01000013">
    <property type="protein sequence ID" value="SPQ99913.1"/>
    <property type="molecule type" value="Genomic_DNA"/>
</dbReference>
<dbReference type="PROSITE" id="PS51559">
    <property type="entry name" value="SAM_RMT2"/>
    <property type="match status" value="1"/>
</dbReference>
<dbReference type="Pfam" id="PF12796">
    <property type="entry name" value="Ank_2"/>
    <property type="match status" value="1"/>
</dbReference>
<dbReference type="GO" id="GO:0032259">
    <property type="term" value="P:methylation"/>
    <property type="evidence" value="ECO:0007669"/>
    <property type="project" value="UniProtKB-KW"/>
</dbReference>
<dbReference type="SMART" id="SM00248">
    <property type="entry name" value="ANK"/>
    <property type="match status" value="2"/>
</dbReference>
<evidence type="ECO:0000313" key="7">
    <source>
        <dbReference type="EMBL" id="SPQ99913.1"/>
    </source>
</evidence>
<dbReference type="PROSITE" id="PS50297">
    <property type="entry name" value="ANK_REP_REGION"/>
    <property type="match status" value="1"/>
</dbReference>
<dbReference type="GO" id="GO:0008757">
    <property type="term" value="F:S-adenosylmethionine-dependent methyltransferase activity"/>
    <property type="evidence" value="ECO:0007669"/>
    <property type="project" value="TreeGrafter"/>
</dbReference>
<dbReference type="CDD" id="cd02440">
    <property type="entry name" value="AdoMet_MTases"/>
    <property type="match status" value="1"/>
</dbReference>
<evidence type="ECO:0000256" key="3">
    <source>
        <dbReference type="ARBA" id="ARBA00022691"/>
    </source>
</evidence>
<reference evidence="7 9" key="2">
    <citation type="submission" date="2018-03" db="EMBL/GenBank/DDBJ databases">
        <authorList>
            <person name="Fogelqvist J."/>
        </authorList>
    </citation>
    <scope>NUCLEOTIDE SEQUENCE [LARGE SCALE GENOMIC DNA]</scope>
</reference>
<evidence type="ECO:0000256" key="2">
    <source>
        <dbReference type="ARBA" id="ARBA00022679"/>
    </source>
</evidence>
<dbReference type="STRING" id="37360.A0A0G4J462"/>
<evidence type="ECO:0000313" key="9">
    <source>
        <dbReference type="Proteomes" id="UP000290189"/>
    </source>
</evidence>
<reference evidence="6 8" key="1">
    <citation type="submission" date="2015-02" db="EMBL/GenBank/DDBJ databases">
        <authorList>
            <person name="Chooi Y.-H."/>
        </authorList>
    </citation>
    <scope>NUCLEOTIDE SEQUENCE [LARGE SCALE GENOMIC DNA]</scope>
    <source>
        <strain evidence="6">E3</strain>
    </source>
</reference>
<dbReference type="PANTHER" id="PTHR32379:SF1">
    <property type="entry name" value="GUANIDINOACETATE N-METHYLTRANSFERASE"/>
    <property type="match status" value="1"/>
</dbReference>
<organism evidence="6 8">
    <name type="scientific">Plasmodiophora brassicae</name>
    <name type="common">Clubroot disease agent</name>
    <dbReference type="NCBI Taxonomy" id="37360"/>
    <lineage>
        <taxon>Eukaryota</taxon>
        <taxon>Sar</taxon>
        <taxon>Rhizaria</taxon>
        <taxon>Endomyxa</taxon>
        <taxon>Phytomyxea</taxon>
        <taxon>Plasmodiophorida</taxon>
        <taxon>Plasmodiophoridae</taxon>
        <taxon>Plasmodiophora</taxon>
    </lineage>
</organism>
<feature type="domain" description="RMT2" evidence="5">
    <location>
        <begin position="134"/>
        <end position="355"/>
    </location>
</feature>
<evidence type="ECO:0000256" key="4">
    <source>
        <dbReference type="PROSITE-ProRule" id="PRU00023"/>
    </source>
</evidence>
<keyword evidence="2" id="KW-0808">Transferase</keyword>
<dbReference type="InterPro" id="IPR002110">
    <property type="entry name" value="Ankyrin_rpt"/>
</dbReference>
<dbReference type="PANTHER" id="PTHR32379">
    <property type="entry name" value="GUANIDINOACETATE N-METHYLTRANSFERASE"/>
    <property type="match status" value="1"/>
</dbReference>
<evidence type="ECO:0000259" key="5">
    <source>
        <dbReference type="PROSITE" id="PS51559"/>
    </source>
</evidence>
<dbReference type="InterPro" id="IPR036770">
    <property type="entry name" value="Ankyrin_rpt-contain_sf"/>
</dbReference>
<dbReference type="OrthoDB" id="19014at2759"/>
<keyword evidence="4" id="KW-0040">ANK repeat</keyword>
<evidence type="ECO:0000313" key="8">
    <source>
        <dbReference type="Proteomes" id="UP000039324"/>
    </source>
</evidence>
<dbReference type="InterPro" id="IPR029063">
    <property type="entry name" value="SAM-dependent_MTases_sf"/>
</dbReference>
<dbReference type="GO" id="GO:0005737">
    <property type="term" value="C:cytoplasm"/>
    <property type="evidence" value="ECO:0007669"/>
    <property type="project" value="TreeGrafter"/>
</dbReference>